<dbReference type="Gene3D" id="3.40.50.360">
    <property type="match status" value="1"/>
</dbReference>
<feature type="non-terminal residue" evidence="4">
    <location>
        <position position="74"/>
    </location>
</feature>
<evidence type="ECO:0000259" key="3">
    <source>
        <dbReference type="Pfam" id="PF03358"/>
    </source>
</evidence>
<organism evidence="4">
    <name type="scientific">marine sediment metagenome</name>
    <dbReference type="NCBI Taxonomy" id="412755"/>
    <lineage>
        <taxon>unclassified sequences</taxon>
        <taxon>metagenomes</taxon>
        <taxon>ecological metagenomes</taxon>
    </lineage>
</organism>
<dbReference type="SUPFAM" id="SSF52218">
    <property type="entry name" value="Flavoproteins"/>
    <property type="match status" value="1"/>
</dbReference>
<dbReference type="PANTHER" id="PTHR43278:SF4">
    <property type="entry name" value="NAD(P)H-DEPENDENT FMN-CONTAINING OXIDOREDUCTASE YWQN-RELATED"/>
    <property type="match status" value="1"/>
</dbReference>
<sequence length="74" mass="8238">MKILGIVCSPRRGGNTETLVSEVLSGARTEGAETELISLVDMKMEFCDGCHECEDKGECHIQDDMQTIYKKLDE</sequence>
<name>X1E1F9_9ZZZZ</name>
<dbReference type="InterPro" id="IPR051796">
    <property type="entry name" value="ISF_SsuE-like"/>
</dbReference>
<reference evidence="4" key="1">
    <citation type="journal article" date="2014" name="Front. Microbiol.">
        <title>High frequency of phylogenetically diverse reductive dehalogenase-homologous genes in deep subseafloor sedimentary metagenomes.</title>
        <authorList>
            <person name="Kawai M."/>
            <person name="Futagami T."/>
            <person name="Toyoda A."/>
            <person name="Takaki Y."/>
            <person name="Nishi S."/>
            <person name="Hori S."/>
            <person name="Arai W."/>
            <person name="Tsubouchi T."/>
            <person name="Morono Y."/>
            <person name="Uchiyama I."/>
            <person name="Ito T."/>
            <person name="Fujiyama A."/>
            <person name="Inagaki F."/>
            <person name="Takami H."/>
        </authorList>
    </citation>
    <scope>NUCLEOTIDE SEQUENCE</scope>
    <source>
        <strain evidence="4">Expedition CK06-06</strain>
    </source>
</reference>
<protein>
    <recommendedName>
        <fullName evidence="3">NADPH-dependent FMN reductase-like domain-containing protein</fullName>
    </recommendedName>
</protein>
<proteinExistence type="predicted"/>
<dbReference type="InterPro" id="IPR029039">
    <property type="entry name" value="Flavoprotein-like_sf"/>
</dbReference>
<dbReference type="GO" id="GO:0016491">
    <property type="term" value="F:oxidoreductase activity"/>
    <property type="evidence" value="ECO:0007669"/>
    <property type="project" value="InterPro"/>
</dbReference>
<dbReference type="PANTHER" id="PTHR43278">
    <property type="entry name" value="NAD(P)H-DEPENDENT FMN-CONTAINING OXIDOREDUCTASE YWQN-RELATED"/>
    <property type="match status" value="1"/>
</dbReference>
<keyword evidence="1" id="KW-0285">Flavoprotein</keyword>
<evidence type="ECO:0000256" key="1">
    <source>
        <dbReference type="ARBA" id="ARBA00022630"/>
    </source>
</evidence>
<keyword evidence="2" id="KW-0288">FMN</keyword>
<evidence type="ECO:0000313" key="4">
    <source>
        <dbReference type="EMBL" id="GAH02468.1"/>
    </source>
</evidence>
<feature type="domain" description="NADPH-dependent FMN reductase-like" evidence="3">
    <location>
        <begin position="1"/>
        <end position="73"/>
    </location>
</feature>
<dbReference type="EMBL" id="BART01025567">
    <property type="protein sequence ID" value="GAH02468.1"/>
    <property type="molecule type" value="Genomic_DNA"/>
</dbReference>
<evidence type="ECO:0000256" key="2">
    <source>
        <dbReference type="ARBA" id="ARBA00022643"/>
    </source>
</evidence>
<gene>
    <name evidence="4" type="ORF">S01H4_45861</name>
</gene>
<dbReference type="Pfam" id="PF03358">
    <property type="entry name" value="FMN_red"/>
    <property type="match status" value="1"/>
</dbReference>
<comment type="caution">
    <text evidence="4">The sequence shown here is derived from an EMBL/GenBank/DDBJ whole genome shotgun (WGS) entry which is preliminary data.</text>
</comment>
<dbReference type="InterPro" id="IPR005025">
    <property type="entry name" value="FMN_Rdtase-like_dom"/>
</dbReference>
<accession>X1E1F9</accession>
<dbReference type="AlphaFoldDB" id="X1E1F9"/>